<reference evidence="2" key="1">
    <citation type="journal article" date="2021" name="Sci. Adv.">
        <title>The American lobster genome reveals insights on longevity, neural, and immune adaptations.</title>
        <authorList>
            <person name="Polinski J.M."/>
            <person name="Zimin A.V."/>
            <person name="Clark K.F."/>
            <person name="Kohn A.B."/>
            <person name="Sadowski N."/>
            <person name="Timp W."/>
            <person name="Ptitsyn A."/>
            <person name="Khanna P."/>
            <person name="Romanova D.Y."/>
            <person name="Williams P."/>
            <person name="Greenwood S.J."/>
            <person name="Moroz L.L."/>
            <person name="Walt D.R."/>
            <person name="Bodnar A.G."/>
        </authorList>
    </citation>
    <scope>NUCLEOTIDE SEQUENCE</scope>
    <source>
        <strain evidence="2">GMGI-L3</strain>
    </source>
</reference>
<evidence type="ECO:0000313" key="2">
    <source>
        <dbReference type="EMBL" id="KAG7161147.1"/>
    </source>
</evidence>
<proteinExistence type="predicted"/>
<accession>A0A8J5JMN7</accession>
<keyword evidence="3" id="KW-1185">Reference proteome</keyword>
<feature type="non-terminal residue" evidence="2">
    <location>
        <position position="1"/>
    </location>
</feature>
<name>A0A8J5JMN7_HOMAM</name>
<dbReference type="EMBL" id="JAHLQT010029783">
    <property type="protein sequence ID" value="KAG7161147.1"/>
    <property type="molecule type" value="Genomic_DNA"/>
</dbReference>
<dbReference type="Proteomes" id="UP000747542">
    <property type="component" value="Unassembled WGS sequence"/>
</dbReference>
<gene>
    <name evidence="2" type="ORF">Hamer_G023726</name>
</gene>
<sequence length="514" mass="54905">MSGGRHAAPMTQETGRRLSGDRQGNKKPSGTSAPSRTSMSGLLPSPVVCGDEPSFLALFHNGSSKRIADGYDNNNLKYNGTARQQENGGGRLGLVNGERSSDSEDSGATSGATSGKEASPGYEESSGSEQSSNPPLSEDTRGDDDIEPAPAPRRIRASLPRSQTTPVLNGDHTLDDALRPLTHYGQESPSSENTRFNNGLNRIRAAHEINVSKLAYLEALFQRAKLEEIRLKSLTSDSRTSEKRTHKSLSKSLQSPESGYKSLPSSISDYGLRSYSSSNSSANVSNSTCGSTLPDGQALLRTIENRLQHARPQDKNSGRTLYQCGGSSSVGSLSRLTGLSPATSGTSTPARFVSPSRSDGHAVSRGSSATTPNSTPATTPGGTPKRPDGLGRPSGHVSQRSLPHSYRSRSAYSSPAVSPQRGPDPGGFLVSPSGPAPRRFSSLDLRGRGQLRQLPLRHTAHGFPTCVLPISPPSPAQGTQAFHRKMQLFFEIMDTQSRFSQLAQYYPYEQSHQK</sequence>
<feature type="compositionally biased region" description="Low complexity" evidence="1">
    <location>
        <begin position="272"/>
        <end position="287"/>
    </location>
</feature>
<feature type="compositionally biased region" description="Basic and acidic residues" evidence="1">
    <location>
        <begin position="14"/>
        <end position="24"/>
    </location>
</feature>
<feature type="compositionally biased region" description="Low complexity" evidence="1">
    <location>
        <begin position="119"/>
        <end position="137"/>
    </location>
</feature>
<feature type="region of interest" description="Disordered" evidence="1">
    <location>
        <begin position="235"/>
        <end position="264"/>
    </location>
</feature>
<feature type="region of interest" description="Disordered" evidence="1">
    <location>
        <begin position="309"/>
        <end position="437"/>
    </location>
</feature>
<feature type="region of interest" description="Disordered" evidence="1">
    <location>
        <begin position="1"/>
        <end position="53"/>
    </location>
</feature>
<comment type="caution">
    <text evidence="2">The sequence shown here is derived from an EMBL/GenBank/DDBJ whole genome shotgun (WGS) entry which is preliminary data.</text>
</comment>
<dbReference type="AlphaFoldDB" id="A0A8J5JMN7"/>
<feature type="compositionally biased region" description="Low complexity" evidence="1">
    <location>
        <begin position="325"/>
        <end position="340"/>
    </location>
</feature>
<feature type="compositionally biased region" description="Polar residues" evidence="1">
    <location>
        <begin position="72"/>
        <end position="86"/>
    </location>
</feature>
<feature type="compositionally biased region" description="Low complexity" evidence="1">
    <location>
        <begin position="408"/>
        <end position="419"/>
    </location>
</feature>
<organism evidence="2 3">
    <name type="scientific">Homarus americanus</name>
    <name type="common">American lobster</name>
    <dbReference type="NCBI Taxonomy" id="6706"/>
    <lineage>
        <taxon>Eukaryota</taxon>
        <taxon>Metazoa</taxon>
        <taxon>Ecdysozoa</taxon>
        <taxon>Arthropoda</taxon>
        <taxon>Crustacea</taxon>
        <taxon>Multicrustacea</taxon>
        <taxon>Malacostraca</taxon>
        <taxon>Eumalacostraca</taxon>
        <taxon>Eucarida</taxon>
        <taxon>Decapoda</taxon>
        <taxon>Pleocyemata</taxon>
        <taxon>Astacidea</taxon>
        <taxon>Nephropoidea</taxon>
        <taxon>Nephropidae</taxon>
        <taxon>Homarus</taxon>
    </lineage>
</organism>
<feature type="compositionally biased region" description="Polar residues" evidence="1">
    <location>
        <begin position="26"/>
        <end position="40"/>
    </location>
</feature>
<feature type="region of interest" description="Disordered" evidence="1">
    <location>
        <begin position="65"/>
        <end position="175"/>
    </location>
</feature>
<evidence type="ECO:0000256" key="1">
    <source>
        <dbReference type="SAM" id="MobiDB-lite"/>
    </source>
</evidence>
<feature type="compositionally biased region" description="Low complexity" evidence="1">
    <location>
        <begin position="366"/>
        <end position="384"/>
    </location>
</feature>
<protein>
    <submittedName>
        <fullName evidence="2">Uncharacterized protein</fullName>
    </submittedName>
</protein>
<feature type="region of interest" description="Disordered" evidence="1">
    <location>
        <begin position="272"/>
        <end position="291"/>
    </location>
</feature>
<evidence type="ECO:0000313" key="3">
    <source>
        <dbReference type="Proteomes" id="UP000747542"/>
    </source>
</evidence>